<protein>
    <submittedName>
        <fullName evidence="2">Uncharacterized protein</fullName>
    </submittedName>
</protein>
<evidence type="ECO:0000313" key="2">
    <source>
        <dbReference type="EMBL" id="KIJ34748.1"/>
    </source>
</evidence>
<feature type="compositionally biased region" description="Basic and acidic residues" evidence="1">
    <location>
        <begin position="110"/>
        <end position="122"/>
    </location>
</feature>
<dbReference type="OrthoDB" id="2686745at2759"/>
<name>A0A0C9TWH0_SPHS4</name>
<reference evidence="2 3" key="1">
    <citation type="submission" date="2014-06" db="EMBL/GenBank/DDBJ databases">
        <title>Evolutionary Origins and Diversification of the Mycorrhizal Mutualists.</title>
        <authorList>
            <consortium name="DOE Joint Genome Institute"/>
            <consortium name="Mycorrhizal Genomics Consortium"/>
            <person name="Kohler A."/>
            <person name="Kuo A."/>
            <person name="Nagy L.G."/>
            <person name="Floudas D."/>
            <person name="Copeland A."/>
            <person name="Barry K.W."/>
            <person name="Cichocki N."/>
            <person name="Veneault-Fourrey C."/>
            <person name="LaButti K."/>
            <person name="Lindquist E.A."/>
            <person name="Lipzen A."/>
            <person name="Lundell T."/>
            <person name="Morin E."/>
            <person name="Murat C."/>
            <person name="Riley R."/>
            <person name="Ohm R."/>
            <person name="Sun H."/>
            <person name="Tunlid A."/>
            <person name="Henrissat B."/>
            <person name="Grigoriev I.V."/>
            <person name="Hibbett D.S."/>
            <person name="Martin F."/>
        </authorList>
    </citation>
    <scope>NUCLEOTIDE SEQUENCE [LARGE SCALE GENOMIC DNA]</scope>
    <source>
        <strain evidence="2 3">SS14</strain>
    </source>
</reference>
<evidence type="ECO:0000313" key="3">
    <source>
        <dbReference type="Proteomes" id="UP000054279"/>
    </source>
</evidence>
<organism evidence="2 3">
    <name type="scientific">Sphaerobolus stellatus (strain SS14)</name>
    <dbReference type="NCBI Taxonomy" id="990650"/>
    <lineage>
        <taxon>Eukaryota</taxon>
        <taxon>Fungi</taxon>
        <taxon>Dikarya</taxon>
        <taxon>Basidiomycota</taxon>
        <taxon>Agaricomycotina</taxon>
        <taxon>Agaricomycetes</taxon>
        <taxon>Phallomycetidae</taxon>
        <taxon>Geastrales</taxon>
        <taxon>Sphaerobolaceae</taxon>
        <taxon>Sphaerobolus</taxon>
    </lineage>
</organism>
<evidence type="ECO:0000256" key="1">
    <source>
        <dbReference type="SAM" id="MobiDB-lite"/>
    </source>
</evidence>
<dbReference type="HOGENOM" id="CLU_065614_2_1_1"/>
<keyword evidence="3" id="KW-1185">Reference proteome</keyword>
<gene>
    <name evidence="2" type="ORF">M422DRAFT_263104</name>
</gene>
<dbReference type="AlphaFoldDB" id="A0A0C9TWH0"/>
<dbReference type="Proteomes" id="UP000054279">
    <property type="component" value="Unassembled WGS sequence"/>
</dbReference>
<accession>A0A0C9TWH0</accession>
<proteinExistence type="predicted"/>
<feature type="region of interest" description="Disordered" evidence="1">
    <location>
        <begin position="73"/>
        <end position="128"/>
    </location>
</feature>
<sequence>MPPIRTGLEAKHRVKRVFPPITSRLSLSPERSPSPPLLTLNRKFFVAFEEPLSKDTTLASEHITVATAISNVSANSRGGGELPTRATRSNNRGRASTPVIAGSQDSDITPENRRIPKPKGEVGHPGSNGYSLQKVLGWEKTIYTTIQAKSCAFGGRCAINHDSRYFAAAP</sequence>
<dbReference type="EMBL" id="KN837196">
    <property type="protein sequence ID" value="KIJ34748.1"/>
    <property type="molecule type" value="Genomic_DNA"/>
</dbReference>